<protein>
    <recommendedName>
        <fullName evidence="10">Glycosyltransferase RgtA/B/C/D-like domain-containing protein</fullName>
    </recommendedName>
</protein>
<feature type="transmembrane region" description="Helical" evidence="9">
    <location>
        <begin position="401"/>
        <end position="420"/>
    </location>
</feature>
<keyword evidence="2" id="KW-1003">Cell membrane</keyword>
<keyword evidence="12" id="KW-1185">Reference proteome</keyword>
<feature type="domain" description="Glycosyltransferase RgtA/B/C/D-like" evidence="10">
    <location>
        <begin position="155"/>
        <end position="307"/>
    </location>
</feature>
<feature type="region of interest" description="Disordered" evidence="8">
    <location>
        <begin position="1"/>
        <end position="22"/>
    </location>
</feature>
<dbReference type="PANTHER" id="PTHR33908:SF3">
    <property type="entry name" value="UNDECAPRENYL PHOSPHATE-ALPHA-4-AMINO-4-DEOXY-L-ARABINOSE ARABINOSYL TRANSFERASE"/>
    <property type="match status" value="1"/>
</dbReference>
<evidence type="ECO:0000256" key="4">
    <source>
        <dbReference type="ARBA" id="ARBA00022679"/>
    </source>
</evidence>
<reference evidence="11 12" key="1">
    <citation type="submission" date="2015-07" db="EMBL/GenBank/DDBJ databases">
        <title>Genome sequence of Ornatilinea apprima DSM 23815.</title>
        <authorList>
            <person name="Hemp J."/>
            <person name="Ward L.M."/>
            <person name="Pace L.A."/>
            <person name="Fischer W.W."/>
        </authorList>
    </citation>
    <scope>NUCLEOTIDE SEQUENCE [LARGE SCALE GENOMIC DNA]</scope>
    <source>
        <strain evidence="11 12">P3M-1</strain>
    </source>
</reference>
<evidence type="ECO:0000313" key="11">
    <source>
        <dbReference type="EMBL" id="KPL76519.1"/>
    </source>
</evidence>
<evidence type="ECO:0000256" key="7">
    <source>
        <dbReference type="ARBA" id="ARBA00023136"/>
    </source>
</evidence>
<feature type="transmembrane region" description="Helical" evidence="9">
    <location>
        <begin position="247"/>
        <end position="263"/>
    </location>
</feature>
<dbReference type="Pfam" id="PF13231">
    <property type="entry name" value="PMT_2"/>
    <property type="match status" value="1"/>
</dbReference>
<dbReference type="Proteomes" id="UP000050417">
    <property type="component" value="Unassembled WGS sequence"/>
</dbReference>
<feature type="transmembrane region" description="Helical" evidence="9">
    <location>
        <begin position="170"/>
        <end position="191"/>
    </location>
</feature>
<dbReference type="OrthoDB" id="137357at2"/>
<keyword evidence="5 9" id="KW-0812">Transmembrane</keyword>
<evidence type="ECO:0000256" key="5">
    <source>
        <dbReference type="ARBA" id="ARBA00022692"/>
    </source>
</evidence>
<dbReference type="PANTHER" id="PTHR33908">
    <property type="entry name" value="MANNOSYLTRANSFERASE YKCB-RELATED"/>
    <property type="match status" value="1"/>
</dbReference>
<keyword evidence="3" id="KW-0328">Glycosyltransferase</keyword>
<dbReference type="PATRIC" id="fig|1134406.4.peg.926"/>
<gene>
    <name evidence="11" type="ORF">ADN00_11150</name>
</gene>
<dbReference type="AlphaFoldDB" id="A0A0P6Y4I7"/>
<dbReference type="GO" id="GO:0010041">
    <property type="term" value="P:response to iron(III) ion"/>
    <property type="evidence" value="ECO:0007669"/>
    <property type="project" value="TreeGrafter"/>
</dbReference>
<feature type="compositionally biased region" description="Polar residues" evidence="8">
    <location>
        <begin position="11"/>
        <end position="22"/>
    </location>
</feature>
<keyword evidence="4" id="KW-0808">Transferase</keyword>
<proteinExistence type="predicted"/>
<dbReference type="InterPro" id="IPR038731">
    <property type="entry name" value="RgtA/B/C-like"/>
</dbReference>
<name>A0A0P6Y4I7_9CHLR</name>
<keyword evidence="7 9" id="KW-0472">Membrane</keyword>
<evidence type="ECO:0000256" key="8">
    <source>
        <dbReference type="SAM" id="MobiDB-lite"/>
    </source>
</evidence>
<comment type="subcellular location">
    <subcellularLocation>
        <location evidence="1">Cell membrane</location>
        <topology evidence="1">Multi-pass membrane protein</topology>
    </subcellularLocation>
</comment>
<sequence>MDDDYFDQPPSGETSASTSPTQQAEFNLNGAQIKVELKAPPGTRLDVRMHAHLPGRILPGYRRVTIGPASPFSARLEMIWNRLNRPRTAVLAALLVYLLVRLVGLADFPIYFFSDEAAQTVLAADFLRDGLRNWDGDLLPTFFPNPDKYSLGVSVYLQVLPYLMFGKSVWVTRGVCALVSLLAGLAVGGVLRKAFEMEIPWAGILILSATPAWFLHSRTAFETALGVSFFAGFLYFYLAYRKGEPQPALLLAVLMAGLAFYTYPPLRVVLAVCAVLLAASDWRYHWQQRREVLKALGLAVLVALPYLRFNLQHPGEAQAHLSLLGSYWASRDLSLGAKLGLYLREYMKGLDPRFWYLPEETGVQVRHVMKGYGHLIRAALPLTLLGLGACLGQPRKPESRAVLVAVLAAPAGAAVASMGVTRALVMVVPAALLTALGLDLAVKWIAVRLPDLARGWVKPVLFALLAGANFWMLRDALVNGPLWFSDYGLSGMQYGARPLFAELQNLHEQSPQMELVVTPNWTNGADMVARFFFEDPFPLQMASVDSWLHEYRGLDDEMLFVMIPEEYQRARESGKFKTLAVERTLPLPNGEPGFYFARLEYADNIEQLLAEEVQERKRLIQDEVRVQGQLVWVTHSRLDMGSIQDMFDQDGATVARSEEANPLRIVLDFPQERSVEQITLKVGSTQTEIRLRVLDADGKVLLNRAQTAAEDIQPREVRIDFGRALTAARLEISVANANEGEPSHVHIWEVALQ</sequence>
<feature type="transmembrane region" description="Helical" evidence="9">
    <location>
        <begin position="455"/>
        <end position="473"/>
    </location>
</feature>
<dbReference type="GO" id="GO:0016763">
    <property type="term" value="F:pentosyltransferase activity"/>
    <property type="evidence" value="ECO:0007669"/>
    <property type="project" value="TreeGrafter"/>
</dbReference>
<evidence type="ECO:0000256" key="3">
    <source>
        <dbReference type="ARBA" id="ARBA00022676"/>
    </source>
</evidence>
<feature type="transmembrane region" description="Helical" evidence="9">
    <location>
        <begin position="426"/>
        <end position="446"/>
    </location>
</feature>
<accession>A0A0P6Y4I7</accession>
<feature type="transmembrane region" description="Helical" evidence="9">
    <location>
        <begin position="292"/>
        <end position="309"/>
    </location>
</feature>
<dbReference type="EMBL" id="LGCL01000025">
    <property type="protein sequence ID" value="KPL76519.1"/>
    <property type="molecule type" value="Genomic_DNA"/>
</dbReference>
<dbReference type="RefSeq" id="WP_075063091.1">
    <property type="nucleotide sequence ID" value="NZ_LGCL01000025.1"/>
</dbReference>
<dbReference type="GO" id="GO:0009103">
    <property type="term" value="P:lipopolysaccharide biosynthetic process"/>
    <property type="evidence" value="ECO:0007669"/>
    <property type="project" value="UniProtKB-ARBA"/>
</dbReference>
<evidence type="ECO:0000256" key="1">
    <source>
        <dbReference type="ARBA" id="ARBA00004651"/>
    </source>
</evidence>
<evidence type="ECO:0000259" key="10">
    <source>
        <dbReference type="Pfam" id="PF13231"/>
    </source>
</evidence>
<evidence type="ECO:0000256" key="6">
    <source>
        <dbReference type="ARBA" id="ARBA00022989"/>
    </source>
</evidence>
<dbReference type="InterPro" id="IPR050297">
    <property type="entry name" value="LipidA_mod_glycosyltrf_83"/>
</dbReference>
<feature type="transmembrane region" description="Helical" evidence="9">
    <location>
        <begin position="221"/>
        <end position="240"/>
    </location>
</feature>
<feature type="transmembrane region" description="Helical" evidence="9">
    <location>
        <begin position="88"/>
        <end position="112"/>
    </location>
</feature>
<evidence type="ECO:0000313" key="12">
    <source>
        <dbReference type="Proteomes" id="UP000050417"/>
    </source>
</evidence>
<evidence type="ECO:0000256" key="9">
    <source>
        <dbReference type="SAM" id="Phobius"/>
    </source>
</evidence>
<comment type="caution">
    <text evidence="11">The sequence shown here is derived from an EMBL/GenBank/DDBJ whole genome shotgun (WGS) entry which is preliminary data.</text>
</comment>
<feature type="transmembrane region" description="Helical" evidence="9">
    <location>
        <begin position="375"/>
        <end position="392"/>
    </location>
</feature>
<evidence type="ECO:0000256" key="2">
    <source>
        <dbReference type="ARBA" id="ARBA00022475"/>
    </source>
</evidence>
<dbReference type="GO" id="GO:0005886">
    <property type="term" value="C:plasma membrane"/>
    <property type="evidence" value="ECO:0007669"/>
    <property type="project" value="UniProtKB-SubCell"/>
</dbReference>
<keyword evidence="6 9" id="KW-1133">Transmembrane helix</keyword>
<organism evidence="11 12">
    <name type="scientific">Ornatilinea apprima</name>
    <dbReference type="NCBI Taxonomy" id="1134406"/>
    <lineage>
        <taxon>Bacteria</taxon>
        <taxon>Bacillati</taxon>
        <taxon>Chloroflexota</taxon>
        <taxon>Anaerolineae</taxon>
        <taxon>Anaerolineales</taxon>
        <taxon>Anaerolineaceae</taxon>
        <taxon>Ornatilinea</taxon>
    </lineage>
</organism>
<dbReference type="STRING" id="1134406.ADN00_11150"/>